<dbReference type="InterPro" id="IPR051992">
    <property type="entry name" value="OxStress_Response_Reg"/>
</dbReference>
<evidence type="ECO:0000256" key="2">
    <source>
        <dbReference type="ARBA" id="ARBA00023242"/>
    </source>
</evidence>
<dbReference type="GeneID" id="111286397"/>
<keyword evidence="2" id="KW-0539">Nucleus</keyword>
<feature type="region of interest" description="Disordered" evidence="3">
    <location>
        <begin position="173"/>
        <end position="217"/>
    </location>
</feature>
<reference evidence="5" key="1">
    <citation type="submission" date="2025-08" db="UniProtKB">
        <authorList>
            <consortium name="RefSeq"/>
        </authorList>
    </citation>
    <scope>IDENTIFICATION</scope>
    <source>
        <tissue evidence="5">Fruit stalk</tissue>
    </source>
</reference>
<comment type="subcellular location">
    <subcellularLocation>
        <location evidence="1">Nucleus</location>
    </subcellularLocation>
</comment>
<proteinExistence type="predicted"/>
<dbReference type="GO" id="GO:0005634">
    <property type="term" value="C:nucleus"/>
    <property type="evidence" value="ECO:0007669"/>
    <property type="project" value="UniProtKB-SubCell"/>
</dbReference>
<sequence length="255" mass="27985">MSIALERIEASGFGRVMTCDSSRFESTAVKERKDAEEEDDWRSSLSTTTSSSIGRNSDDVSGRSSDAGGCDENEVQSTYKGGVDMMDSLEQVLPMRRGISSFYNGKSKSFTSLADASSASSIKDIAKPENAYTRRRRNLLAVNHVWDKNRNKRPISSSKSTLALAVAISSSESISSTSEDSTSTSSPRLPPLHPQTRISLNNNNSTPSSPPSRSRNFSNWRSLSLADVREYTTVMGYTRPDCSLIHDETISNKRT</sequence>
<dbReference type="GO" id="GO:0006950">
    <property type="term" value="P:response to stress"/>
    <property type="evidence" value="ECO:0007669"/>
    <property type="project" value="UniProtKB-ARBA"/>
</dbReference>
<evidence type="ECO:0000256" key="3">
    <source>
        <dbReference type="SAM" id="MobiDB-lite"/>
    </source>
</evidence>
<organism evidence="4 5">
    <name type="scientific">Durio zibethinus</name>
    <name type="common">Durian</name>
    <dbReference type="NCBI Taxonomy" id="66656"/>
    <lineage>
        <taxon>Eukaryota</taxon>
        <taxon>Viridiplantae</taxon>
        <taxon>Streptophyta</taxon>
        <taxon>Embryophyta</taxon>
        <taxon>Tracheophyta</taxon>
        <taxon>Spermatophyta</taxon>
        <taxon>Magnoliopsida</taxon>
        <taxon>eudicotyledons</taxon>
        <taxon>Gunneridae</taxon>
        <taxon>Pentapetalae</taxon>
        <taxon>rosids</taxon>
        <taxon>malvids</taxon>
        <taxon>Malvales</taxon>
        <taxon>Malvaceae</taxon>
        <taxon>Helicteroideae</taxon>
        <taxon>Durio</taxon>
    </lineage>
</organism>
<keyword evidence="4" id="KW-1185">Reference proteome</keyword>
<feature type="compositionally biased region" description="Low complexity" evidence="3">
    <location>
        <begin position="43"/>
        <end position="52"/>
    </location>
</feature>
<feature type="compositionally biased region" description="Low complexity" evidence="3">
    <location>
        <begin position="199"/>
        <end position="217"/>
    </location>
</feature>
<evidence type="ECO:0000256" key="1">
    <source>
        <dbReference type="ARBA" id="ARBA00004123"/>
    </source>
</evidence>
<dbReference type="PANTHER" id="PTHR33172">
    <property type="entry name" value="OS08G0516900 PROTEIN"/>
    <property type="match status" value="1"/>
</dbReference>
<dbReference type="AlphaFoldDB" id="A0A6P5XV44"/>
<feature type="region of interest" description="Disordered" evidence="3">
    <location>
        <begin position="23"/>
        <end position="82"/>
    </location>
</feature>
<dbReference type="KEGG" id="dzi:111286397"/>
<gene>
    <name evidence="5" type="primary">LOC111286397</name>
</gene>
<dbReference type="PANTHER" id="PTHR33172:SF37">
    <property type="entry name" value="PROTEIN OXIDATIVE STRESS 3 LIKE 1"/>
    <property type="match status" value="1"/>
</dbReference>
<evidence type="ECO:0000313" key="5">
    <source>
        <dbReference type="RefSeq" id="XP_022732065.1"/>
    </source>
</evidence>
<dbReference type="OrthoDB" id="691484at2759"/>
<accession>A0A6P5XV44</accession>
<dbReference type="RefSeq" id="XP_022732065.1">
    <property type="nucleotide sequence ID" value="XM_022876330.1"/>
</dbReference>
<protein>
    <submittedName>
        <fullName evidence="5">Uncharacterized protein LOC111286397</fullName>
    </submittedName>
</protein>
<feature type="compositionally biased region" description="Low complexity" evidence="3">
    <location>
        <begin position="173"/>
        <end position="187"/>
    </location>
</feature>
<dbReference type="Proteomes" id="UP000515121">
    <property type="component" value="Unplaced"/>
</dbReference>
<name>A0A6P5XV44_DURZI</name>
<evidence type="ECO:0000313" key="4">
    <source>
        <dbReference type="Proteomes" id="UP000515121"/>
    </source>
</evidence>